<feature type="domain" description="BACON" evidence="3">
    <location>
        <begin position="36"/>
        <end position="113"/>
    </location>
</feature>
<accession>A0A414FXF7</accession>
<feature type="compositionally biased region" description="Polar residues" evidence="1">
    <location>
        <begin position="514"/>
        <end position="532"/>
    </location>
</feature>
<feature type="domain" description="BACON" evidence="2">
    <location>
        <begin position="148"/>
        <end position="207"/>
    </location>
</feature>
<evidence type="ECO:0000259" key="2">
    <source>
        <dbReference type="Pfam" id="PF13004"/>
    </source>
</evidence>
<dbReference type="Pfam" id="PF09471">
    <property type="entry name" value="Peptidase_M64"/>
    <property type="match status" value="1"/>
</dbReference>
<evidence type="ECO:0000259" key="3">
    <source>
        <dbReference type="Pfam" id="PF19190"/>
    </source>
</evidence>
<dbReference type="Proteomes" id="UP000284361">
    <property type="component" value="Unassembled WGS sequence"/>
</dbReference>
<dbReference type="Pfam" id="PF13004">
    <property type="entry name" value="BACON"/>
    <property type="match status" value="1"/>
</dbReference>
<dbReference type="Gene3D" id="3.40.390.10">
    <property type="entry name" value="Collagenase (Catalytic Domain)"/>
    <property type="match status" value="1"/>
</dbReference>
<dbReference type="InterPro" id="IPR024361">
    <property type="entry name" value="BACON"/>
</dbReference>
<feature type="region of interest" description="Disordered" evidence="1">
    <location>
        <begin position="514"/>
        <end position="545"/>
    </location>
</feature>
<dbReference type="InterPro" id="IPR024079">
    <property type="entry name" value="MetalloPept_cat_dom_sf"/>
</dbReference>
<organism evidence="4 5">
    <name type="scientific">Phocaeicola plebeius</name>
    <dbReference type="NCBI Taxonomy" id="310297"/>
    <lineage>
        <taxon>Bacteria</taxon>
        <taxon>Pseudomonadati</taxon>
        <taxon>Bacteroidota</taxon>
        <taxon>Bacteroidia</taxon>
        <taxon>Bacteroidales</taxon>
        <taxon>Bacteroidaceae</taxon>
        <taxon>Phocaeicola</taxon>
    </lineage>
</organism>
<dbReference type="CDD" id="cd14948">
    <property type="entry name" value="BACON"/>
    <property type="match status" value="1"/>
</dbReference>
<reference evidence="4 5" key="1">
    <citation type="submission" date="2018-08" db="EMBL/GenBank/DDBJ databases">
        <title>A genome reference for cultivated species of the human gut microbiota.</title>
        <authorList>
            <person name="Zou Y."/>
            <person name="Xue W."/>
            <person name="Luo G."/>
        </authorList>
    </citation>
    <scope>NUCLEOTIDE SEQUENCE [LARGE SCALE GENOMIC DNA]</scope>
    <source>
        <strain evidence="4 5">AM31-10</strain>
    </source>
</reference>
<dbReference type="EMBL" id="QSJG01000007">
    <property type="protein sequence ID" value="RHD56192.1"/>
    <property type="molecule type" value="Genomic_DNA"/>
</dbReference>
<proteinExistence type="predicted"/>
<sequence length="545" mass="60748">MKQSILLFLLILLISGCSEKEIDPSFSLQEETSSITLASAANSQTVISFTSTREWEANTSSEWLLISPTSGEAGTYQLALTASSKNDSKDSRTAIVNLVSAGLTQSLTVTQSAADYVEPERTTYYTEAQGGSLQVKFTTNLSGDKLVIYSTANWLTQSADSRTEQGYVVNLTALPNEDERERTANLYFCKTNGLEEELLNSVTIIQEGTNTSTSTDYSADRTVRILQRATEGNGLPIVLMGDGFLDTEIEDGTYDEVMNKAMENLFTEEPLKSLRNYFNIYSVTAVSRSNRFEGYNTAFGCQMAGGMSTLITGNDENVIDYIQCIENIDLYETLAVVVLNSPSYAGTTYFGYYNENNQVTELAIAYCPIIYDLENESFRQVLVHEAVGHGFAKLEDEYSYEQNGKISSSEISSVKMLQSYGWAQNVDFTQDENTILWSSFLKDSRYTSESIGIYEGACTYMSGVYRPTEDSMMNTNTCGFNAPSRKAIYDMVMKRGENRETSYEEFTVFDKQNPSESQTFRRNSASTSSSRQFARPHFVGKSVHK</sequence>
<dbReference type="RefSeq" id="WP_118164047.1">
    <property type="nucleotide sequence ID" value="NZ_JAQEYB010000018.1"/>
</dbReference>
<name>A0A414FXF7_9BACT</name>
<dbReference type="InterPro" id="IPR019026">
    <property type="entry name" value="Peptidase_M64_IgA"/>
</dbReference>
<comment type="caution">
    <text evidence="4">The sequence shown here is derived from an EMBL/GenBank/DDBJ whole genome shotgun (WGS) entry which is preliminary data.</text>
</comment>
<dbReference type="Gene3D" id="2.60.40.10">
    <property type="entry name" value="Immunoglobulins"/>
    <property type="match status" value="2"/>
</dbReference>
<dbReference type="InterPro" id="IPR013783">
    <property type="entry name" value="Ig-like_fold"/>
</dbReference>
<dbReference type="PROSITE" id="PS51257">
    <property type="entry name" value="PROKAR_LIPOPROTEIN"/>
    <property type="match status" value="1"/>
</dbReference>
<dbReference type="Pfam" id="PF19190">
    <property type="entry name" value="BACON_2"/>
    <property type="match status" value="1"/>
</dbReference>
<dbReference type="GO" id="GO:0008237">
    <property type="term" value="F:metallopeptidase activity"/>
    <property type="evidence" value="ECO:0007669"/>
    <property type="project" value="InterPro"/>
</dbReference>
<evidence type="ECO:0000313" key="4">
    <source>
        <dbReference type="EMBL" id="RHD56192.1"/>
    </source>
</evidence>
<protein>
    <recommendedName>
        <fullName evidence="2 3">BACON domain-containing protein</fullName>
    </recommendedName>
</protein>
<gene>
    <name evidence="4" type="ORF">DW789_05500</name>
</gene>
<evidence type="ECO:0000256" key="1">
    <source>
        <dbReference type="SAM" id="MobiDB-lite"/>
    </source>
</evidence>
<dbReference type="AlphaFoldDB" id="A0A414FXF7"/>
<evidence type="ECO:0000313" key="5">
    <source>
        <dbReference type="Proteomes" id="UP000284361"/>
    </source>
</evidence>